<evidence type="ECO:0000313" key="1">
    <source>
        <dbReference type="EMBL" id="PAV22968.1"/>
    </source>
</evidence>
<gene>
    <name evidence="1" type="ORF">PNOK_0003500</name>
</gene>
<dbReference type="InParanoid" id="A0A286UTS2"/>
<evidence type="ECO:0000313" key="2">
    <source>
        <dbReference type="Proteomes" id="UP000217199"/>
    </source>
</evidence>
<dbReference type="AlphaFoldDB" id="A0A286UTS2"/>
<organism evidence="1 2">
    <name type="scientific">Pyrrhoderma noxium</name>
    <dbReference type="NCBI Taxonomy" id="2282107"/>
    <lineage>
        <taxon>Eukaryota</taxon>
        <taxon>Fungi</taxon>
        <taxon>Dikarya</taxon>
        <taxon>Basidiomycota</taxon>
        <taxon>Agaricomycotina</taxon>
        <taxon>Agaricomycetes</taxon>
        <taxon>Hymenochaetales</taxon>
        <taxon>Hymenochaetaceae</taxon>
        <taxon>Pyrrhoderma</taxon>
    </lineage>
</organism>
<sequence length="451" mass="52031">MNFEDIPIELLLKIIYYCVPLSITNYATHLRRDANPLSRAWAKEKEAQVLGNVHHKKDLRNSTLVTLSCVNKNLRRLCLPVLFRNIICYNEDHLRNFQKSFISSVQEYTKSLTIFNPFPCVGEERTYTIISLELSTHLSLTELFLDNAKLDNTLLQLLTETPTLRILSITRSLLPWIGSEPCEFENWGLLPSISDLFISPPIAADALFIHALEDSLVNLHLNSSNCRLGVFQPFFCTLGLHVMTMPRLRRLTLERFSICQAEFRMFLRRHSFLSLNEVNISAFSGSYSLSWVVRAMMELTGQMWLGVDDNPWFEEPKEGNCWEKYEVEAFGCLIKGRAFSQLGLTFALNEEDDVPLDDPSLLVPLFKMPCFLPLEVLRLSADPEFIGTISDIVKGIIKVQYILPSLKCLALGWDFRRCRWEPHQILVDRKVLEEHDVNNEAQNIMYSYRTN</sequence>
<comment type="caution">
    <text evidence="1">The sequence shown here is derived from an EMBL/GenBank/DDBJ whole genome shotgun (WGS) entry which is preliminary data.</text>
</comment>
<dbReference type="OrthoDB" id="4396256at2759"/>
<reference evidence="1 2" key="1">
    <citation type="journal article" date="2017" name="Mol. Ecol.">
        <title>Comparative and population genomic landscape of Phellinus noxius: A hypervariable fungus causing root rot in trees.</title>
        <authorList>
            <person name="Chung C.L."/>
            <person name="Lee T.J."/>
            <person name="Akiba M."/>
            <person name="Lee H.H."/>
            <person name="Kuo T.H."/>
            <person name="Liu D."/>
            <person name="Ke H.M."/>
            <person name="Yokoi T."/>
            <person name="Roa M.B."/>
            <person name="Lu M.J."/>
            <person name="Chang Y.Y."/>
            <person name="Ann P.J."/>
            <person name="Tsai J.N."/>
            <person name="Chen C.Y."/>
            <person name="Tzean S.S."/>
            <person name="Ota Y."/>
            <person name="Hattori T."/>
            <person name="Sahashi N."/>
            <person name="Liou R.F."/>
            <person name="Kikuchi T."/>
            <person name="Tsai I.J."/>
        </authorList>
    </citation>
    <scope>NUCLEOTIDE SEQUENCE [LARGE SCALE GENOMIC DNA]</scope>
    <source>
        <strain evidence="1 2">FFPRI411160</strain>
    </source>
</reference>
<protein>
    <submittedName>
        <fullName evidence="1">Uncharacterized protein</fullName>
    </submittedName>
</protein>
<name>A0A286UTS2_9AGAM</name>
<dbReference type="Proteomes" id="UP000217199">
    <property type="component" value="Unassembled WGS sequence"/>
</dbReference>
<dbReference type="EMBL" id="NBII01000001">
    <property type="protein sequence ID" value="PAV22968.1"/>
    <property type="molecule type" value="Genomic_DNA"/>
</dbReference>
<accession>A0A286UTS2</accession>
<keyword evidence="2" id="KW-1185">Reference proteome</keyword>
<proteinExistence type="predicted"/>